<dbReference type="SUPFAM" id="SSF56801">
    <property type="entry name" value="Acetyl-CoA synthetase-like"/>
    <property type="match status" value="1"/>
</dbReference>
<dbReference type="OrthoDB" id="416786at2759"/>
<dbReference type="STRING" id="97972.A0A2V1CWW8"/>
<dbReference type="GO" id="GO:0005737">
    <property type="term" value="C:cytoplasm"/>
    <property type="evidence" value="ECO:0007669"/>
    <property type="project" value="TreeGrafter"/>
</dbReference>
<dbReference type="InterPro" id="IPR000873">
    <property type="entry name" value="AMP-dep_synth/lig_dom"/>
</dbReference>
<feature type="non-terminal residue" evidence="4">
    <location>
        <position position="1"/>
    </location>
</feature>
<dbReference type="GO" id="GO:0031177">
    <property type="term" value="F:phosphopantetheine binding"/>
    <property type="evidence" value="ECO:0007669"/>
    <property type="project" value="TreeGrafter"/>
</dbReference>
<evidence type="ECO:0000256" key="1">
    <source>
        <dbReference type="ARBA" id="ARBA00022450"/>
    </source>
</evidence>
<evidence type="ECO:0000256" key="2">
    <source>
        <dbReference type="ARBA" id="ARBA00022553"/>
    </source>
</evidence>
<evidence type="ECO:0000313" key="4">
    <source>
        <dbReference type="EMBL" id="PVH90227.1"/>
    </source>
</evidence>
<keyword evidence="1" id="KW-0596">Phosphopantetheine</keyword>
<dbReference type="Proteomes" id="UP000244855">
    <property type="component" value="Unassembled WGS sequence"/>
</dbReference>
<keyword evidence="5" id="KW-1185">Reference proteome</keyword>
<name>A0A2V1CWW8_9PLEO</name>
<organism evidence="4 5">
    <name type="scientific">Periconia macrospinosa</name>
    <dbReference type="NCBI Taxonomy" id="97972"/>
    <lineage>
        <taxon>Eukaryota</taxon>
        <taxon>Fungi</taxon>
        <taxon>Dikarya</taxon>
        <taxon>Ascomycota</taxon>
        <taxon>Pezizomycotina</taxon>
        <taxon>Dothideomycetes</taxon>
        <taxon>Pleosporomycetidae</taxon>
        <taxon>Pleosporales</taxon>
        <taxon>Massarineae</taxon>
        <taxon>Periconiaceae</taxon>
        <taxon>Periconia</taxon>
    </lineage>
</organism>
<proteinExistence type="predicted"/>
<dbReference type="PANTHER" id="PTHR45527">
    <property type="entry name" value="NONRIBOSOMAL PEPTIDE SYNTHETASE"/>
    <property type="match status" value="1"/>
</dbReference>
<feature type="domain" description="AMP-dependent synthetase/ligase" evidence="3">
    <location>
        <begin position="2"/>
        <end position="67"/>
    </location>
</feature>
<evidence type="ECO:0000259" key="3">
    <source>
        <dbReference type="Pfam" id="PF00501"/>
    </source>
</evidence>
<keyword evidence="4" id="KW-0436">Ligase</keyword>
<dbReference type="GO" id="GO:0043041">
    <property type="term" value="P:amino acid activation for nonribosomal peptide biosynthetic process"/>
    <property type="evidence" value="ECO:0007669"/>
    <property type="project" value="TreeGrafter"/>
</dbReference>
<dbReference type="EMBL" id="KZ806532">
    <property type="protein sequence ID" value="PVH90227.1"/>
    <property type="molecule type" value="Genomic_DNA"/>
</dbReference>
<sequence>LCNGYGPTETCFCTFSRTLDRYSSAGNIGYGSGCNTWIIDKAGTGLAPMGTKGELFIEGPIVANGYLDDPEKTRQLFIENPPWLPDGWNETGRKFVAYKTGDMVRYNPDGSVECFGRRDTQIKIRGMRIDLGEVEN</sequence>
<dbReference type="GO" id="GO:0016874">
    <property type="term" value="F:ligase activity"/>
    <property type="evidence" value="ECO:0007669"/>
    <property type="project" value="UniProtKB-KW"/>
</dbReference>
<dbReference type="InterPro" id="IPR042099">
    <property type="entry name" value="ANL_N_sf"/>
</dbReference>
<dbReference type="GO" id="GO:0044550">
    <property type="term" value="P:secondary metabolite biosynthetic process"/>
    <property type="evidence" value="ECO:0007669"/>
    <property type="project" value="TreeGrafter"/>
</dbReference>
<protein>
    <submittedName>
        <fullName evidence="4">AMP-dependent synthetase and ligase</fullName>
    </submittedName>
</protein>
<dbReference type="Gene3D" id="3.40.50.12780">
    <property type="entry name" value="N-terminal domain of ligase-like"/>
    <property type="match status" value="1"/>
</dbReference>
<gene>
    <name evidence="4" type="ORF">DM02DRAFT_467688</name>
</gene>
<feature type="non-terminal residue" evidence="4">
    <location>
        <position position="136"/>
    </location>
</feature>
<dbReference type="Pfam" id="PF00501">
    <property type="entry name" value="AMP-binding"/>
    <property type="match status" value="1"/>
</dbReference>
<evidence type="ECO:0000313" key="5">
    <source>
        <dbReference type="Proteomes" id="UP000244855"/>
    </source>
</evidence>
<dbReference type="AlphaFoldDB" id="A0A2V1CWW8"/>
<accession>A0A2V1CWW8</accession>
<dbReference type="PANTHER" id="PTHR45527:SF1">
    <property type="entry name" value="FATTY ACID SYNTHASE"/>
    <property type="match status" value="1"/>
</dbReference>
<reference evidence="4 5" key="1">
    <citation type="journal article" date="2018" name="Sci. Rep.">
        <title>Comparative genomics provides insights into the lifestyle and reveals functional heterogeneity of dark septate endophytic fungi.</title>
        <authorList>
            <person name="Knapp D.G."/>
            <person name="Nemeth J.B."/>
            <person name="Barry K."/>
            <person name="Hainaut M."/>
            <person name="Henrissat B."/>
            <person name="Johnson J."/>
            <person name="Kuo A."/>
            <person name="Lim J.H.P."/>
            <person name="Lipzen A."/>
            <person name="Nolan M."/>
            <person name="Ohm R.A."/>
            <person name="Tamas L."/>
            <person name="Grigoriev I.V."/>
            <person name="Spatafora J.W."/>
            <person name="Nagy L.G."/>
            <person name="Kovacs G.M."/>
        </authorList>
    </citation>
    <scope>NUCLEOTIDE SEQUENCE [LARGE SCALE GENOMIC DNA]</scope>
    <source>
        <strain evidence="4 5">DSE2036</strain>
    </source>
</reference>
<keyword evidence="2" id="KW-0597">Phosphoprotein</keyword>